<dbReference type="InterPro" id="IPR036514">
    <property type="entry name" value="SGNH_hydro_sf"/>
</dbReference>
<dbReference type="OrthoDB" id="1600564at2759"/>
<dbReference type="Proteomes" id="UP000054007">
    <property type="component" value="Unassembled WGS sequence"/>
</dbReference>
<evidence type="ECO:0000313" key="2">
    <source>
        <dbReference type="EMBL" id="KIY71457.1"/>
    </source>
</evidence>
<dbReference type="Gene3D" id="3.40.50.1110">
    <property type="entry name" value="SGNH hydrolase"/>
    <property type="match status" value="1"/>
</dbReference>
<sequence length="297" mass="31622">MVALAILVVLSSYFSTLVSGLSPTCGSISSDTVVNVNAGIDLSEISTIAAFGDGYTSGDKTDGSELSPAVQSGTDPKAGGRYSNGPLWIEYFASNISASLRDYAVPRSLVSNDLYTAGDTADDRDFVSQSGIFMSQKSAPDPDSTLIVLYEGMEDFLRGEVNMTDAANNVVFQILKLSSSPFYGKNFLIVDSYGRGTTSEAGEAWKQEIWTGARTAYNALDISLAFADLGELLDAVVAAPTDFGYENVGPCTVDAETTEGQCSSPNTTVFYIEDYPSTTAHNLMAEFVLDILENCTE</sequence>
<feature type="signal peptide" evidence="1">
    <location>
        <begin position="1"/>
        <end position="20"/>
    </location>
</feature>
<evidence type="ECO:0000313" key="3">
    <source>
        <dbReference type="Proteomes" id="UP000054007"/>
    </source>
</evidence>
<keyword evidence="1" id="KW-0732">Signal</keyword>
<organism evidence="2 3">
    <name type="scientific">Cylindrobasidium torrendii FP15055 ss-10</name>
    <dbReference type="NCBI Taxonomy" id="1314674"/>
    <lineage>
        <taxon>Eukaryota</taxon>
        <taxon>Fungi</taxon>
        <taxon>Dikarya</taxon>
        <taxon>Basidiomycota</taxon>
        <taxon>Agaricomycotina</taxon>
        <taxon>Agaricomycetes</taxon>
        <taxon>Agaricomycetidae</taxon>
        <taxon>Agaricales</taxon>
        <taxon>Marasmiineae</taxon>
        <taxon>Physalacriaceae</taxon>
        <taxon>Cylindrobasidium</taxon>
    </lineage>
</organism>
<evidence type="ECO:0000256" key="1">
    <source>
        <dbReference type="SAM" id="SignalP"/>
    </source>
</evidence>
<reference evidence="2 3" key="1">
    <citation type="journal article" date="2015" name="Fungal Genet. Biol.">
        <title>Evolution of novel wood decay mechanisms in Agaricales revealed by the genome sequences of Fistulina hepatica and Cylindrobasidium torrendii.</title>
        <authorList>
            <person name="Floudas D."/>
            <person name="Held B.W."/>
            <person name="Riley R."/>
            <person name="Nagy L.G."/>
            <person name="Koehler G."/>
            <person name="Ransdell A.S."/>
            <person name="Younus H."/>
            <person name="Chow J."/>
            <person name="Chiniquy J."/>
            <person name="Lipzen A."/>
            <person name="Tritt A."/>
            <person name="Sun H."/>
            <person name="Haridas S."/>
            <person name="LaButti K."/>
            <person name="Ohm R.A."/>
            <person name="Kues U."/>
            <person name="Blanchette R.A."/>
            <person name="Grigoriev I.V."/>
            <person name="Minto R.E."/>
            <person name="Hibbett D.S."/>
        </authorList>
    </citation>
    <scope>NUCLEOTIDE SEQUENCE [LARGE SCALE GENOMIC DNA]</scope>
    <source>
        <strain evidence="2 3">FP15055 ss-10</strain>
    </source>
</reference>
<gene>
    <name evidence="2" type="ORF">CYLTODRAFT_418847</name>
</gene>
<protein>
    <submittedName>
        <fullName evidence="2">Carbohydrate esterase family 16 protein</fullName>
    </submittedName>
</protein>
<accession>A0A0D7BLX3</accession>
<feature type="chain" id="PRO_5002317533" evidence="1">
    <location>
        <begin position="21"/>
        <end position="297"/>
    </location>
</feature>
<dbReference type="AlphaFoldDB" id="A0A0D7BLX3"/>
<proteinExistence type="predicted"/>
<keyword evidence="3" id="KW-1185">Reference proteome</keyword>
<name>A0A0D7BLX3_9AGAR</name>
<dbReference type="EMBL" id="KN880454">
    <property type="protein sequence ID" value="KIY71457.1"/>
    <property type="molecule type" value="Genomic_DNA"/>
</dbReference>